<dbReference type="InterPro" id="IPR036412">
    <property type="entry name" value="HAD-like_sf"/>
</dbReference>
<organism evidence="2 3">
    <name type="scientific">Haloquadratum walsbyi (strain DSM 16854 / JCM 12705 / C23)</name>
    <dbReference type="NCBI Taxonomy" id="768065"/>
    <lineage>
        <taxon>Archaea</taxon>
        <taxon>Methanobacteriati</taxon>
        <taxon>Methanobacteriota</taxon>
        <taxon>Stenosarchaea group</taxon>
        <taxon>Halobacteria</taxon>
        <taxon>Halobacteriales</taxon>
        <taxon>Haloferacaceae</taxon>
        <taxon>Haloquadratum</taxon>
    </lineage>
</organism>
<dbReference type="SUPFAM" id="SSF56784">
    <property type="entry name" value="HAD-like"/>
    <property type="match status" value="1"/>
</dbReference>
<dbReference type="GO" id="GO:0008967">
    <property type="term" value="F:phosphoglycolate phosphatase activity"/>
    <property type="evidence" value="ECO:0007669"/>
    <property type="project" value="TreeGrafter"/>
</dbReference>
<evidence type="ECO:0000256" key="1">
    <source>
        <dbReference type="ARBA" id="ARBA00007958"/>
    </source>
</evidence>
<dbReference type="Pfam" id="PF00702">
    <property type="entry name" value="Hydrolase"/>
    <property type="match status" value="1"/>
</dbReference>
<dbReference type="Gene3D" id="3.40.50.1000">
    <property type="entry name" value="HAD superfamily/HAD-like"/>
    <property type="match status" value="1"/>
</dbReference>
<proteinExistence type="inferred from homology"/>
<dbReference type="InterPro" id="IPR006438">
    <property type="entry name" value="HAD-SF_TIGR01548"/>
</dbReference>
<gene>
    <name evidence="2" type="ordered locus">Hqrw_1439</name>
</gene>
<dbReference type="GO" id="GO:0006281">
    <property type="term" value="P:DNA repair"/>
    <property type="evidence" value="ECO:0007669"/>
    <property type="project" value="TreeGrafter"/>
</dbReference>
<dbReference type="InterPro" id="IPR023214">
    <property type="entry name" value="HAD_sf"/>
</dbReference>
<dbReference type="OrthoDB" id="8384at2157"/>
<sequence>MDADAVVLDIDGVLIDVSQSYRRAIVDTVDRCYNQTIKRTDIQEFKNAGGFNNDWDVTNAVALYILTTRHESVSVDQFTTQIAAHGGGLESALTVVDNYLSTVDYEMVLDAWNSDRLRDMFQALYLGSERYRELEDGEPPIDTQGYITDEPVIIETETVDLLRETTKIGILTGRPAAEASIALDRVQFSIPSSHQFTMDDWEEGKPHPRALQMLADRLEANTIVFVGDTLDDIKTAVNANMADSSRTYHGVGVLTGGLSGDAGRDAFISVGAHTVIDSVNDISDLVQ</sequence>
<dbReference type="KEGG" id="hwc:Hqrw_1439"/>
<accession>G0LJW4</accession>
<dbReference type="PANTHER" id="PTHR43434">
    <property type="entry name" value="PHOSPHOGLYCOLATE PHOSPHATASE"/>
    <property type="match status" value="1"/>
</dbReference>
<name>G0LJW4_HALWC</name>
<dbReference type="HOGENOM" id="CLU_082635_0_0_2"/>
<dbReference type="InterPro" id="IPR006439">
    <property type="entry name" value="HAD-SF_hydro_IA"/>
</dbReference>
<dbReference type="RefSeq" id="WP_014555261.1">
    <property type="nucleotide sequence ID" value="NC_017459.1"/>
</dbReference>
<keyword evidence="2" id="KW-0378">Hydrolase</keyword>
<dbReference type="CDD" id="cd01427">
    <property type="entry name" value="HAD_like"/>
    <property type="match status" value="1"/>
</dbReference>
<dbReference type="NCBIfam" id="TIGR01549">
    <property type="entry name" value="HAD-SF-IA-v1"/>
    <property type="match status" value="1"/>
</dbReference>
<evidence type="ECO:0000313" key="2">
    <source>
        <dbReference type="EMBL" id="CCC39390.1"/>
    </source>
</evidence>
<comment type="similarity">
    <text evidence="1">Belongs to the HAD-like hydrolase superfamily.</text>
</comment>
<dbReference type="AlphaFoldDB" id="G0LJW4"/>
<dbReference type="InterPro" id="IPR050155">
    <property type="entry name" value="HAD-like_hydrolase_sf"/>
</dbReference>
<dbReference type="SFLD" id="SFLDS00003">
    <property type="entry name" value="Haloacid_Dehalogenase"/>
    <property type="match status" value="1"/>
</dbReference>
<dbReference type="GeneID" id="12446097"/>
<protein>
    <submittedName>
        <fullName evidence="2">HAD superfamily hydrolase</fullName>
    </submittedName>
</protein>
<dbReference type="SFLD" id="SFLDG01129">
    <property type="entry name" value="C1.5:_HAD__Beta-PGM__Phosphata"/>
    <property type="match status" value="1"/>
</dbReference>
<dbReference type="PANTHER" id="PTHR43434:SF1">
    <property type="entry name" value="PHOSPHOGLYCOLATE PHOSPHATASE"/>
    <property type="match status" value="1"/>
</dbReference>
<dbReference type="NCBIfam" id="TIGR01548">
    <property type="entry name" value="HAD-SF-IA-hyp1"/>
    <property type="match status" value="1"/>
</dbReference>
<dbReference type="Proteomes" id="UP000007954">
    <property type="component" value="Chromosome"/>
</dbReference>
<reference evidence="2 3" key="1">
    <citation type="journal article" date="2011" name="PLoS ONE">
        <title>Haloquadratum walsbyi: limited diversity in a global pond.</title>
        <authorList>
            <person name="Dyall-Smith M."/>
            <person name="Pfeiffer F."/>
            <person name="Klee K."/>
            <person name="Palm P."/>
            <person name="Gross K."/>
            <person name="Schuster S.C."/>
            <person name="Rampp M."/>
            <person name="Oesterhelt D."/>
        </authorList>
    </citation>
    <scope>NUCLEOTIDE SEQUENCE [LARGE SCALE GENOMIC DNA]</scope>
    <source>
        <strain evidence="3">DSM 16854 / JCM 12705 / C23</strain>
    </source>
</reference>
<dbReference type="EMBL" id="FR746099">
    <property type="protein sequence ID" value="CCC39390.1"/>
    <property type="molecule type" value="Genomic_DNA"/>
</dbReference>
<evidence type="ECO:0000313" key="3">
    <source>
        <dbReference type="Proteomes" id="UP000007954"/>
    </source>
</evidence>